<dbReference type="Proteomes" id="UP000822688">
    <property type="component" value="Chromosome 4"/>
</dbReference>
<keyword evidence="3" id="KW-1185">Reference proteome</keyword>
<keyword evidence="1" id="KW-0732">Signal</keyword>
<reference evidence="2" key="1">
    <citation type="submission" date="2020-06" db="EMBL/GenBank/DDBJ databases">
        <title>WGS assembly of Ceratodon purpureus strain R40.</title>
        <authorList>
            <person name="Carey S.B."/>
            <person name="Jenkins J."/>
            <person name="Shu S."/>
            <person name="Lovell J.T."/>
            <person name="Sreedasyam A."/>
            <person name="Maumus F."/>
            <person name="Tiley G.P."/>
            <person name="Fernandez-Pozo N."/>
            <person name="Barry K."/>
            <person name="Chen C."/>
            <person name="Wang M."/>
            <person name="Lipzen A."/>
            <person name="Daum C."/>
            <person name="Saski C.A."/>
            <person name="Payton A.C."/>
            <person name="Mcbreen J.C."/>
            <person name="Conrad R.E."/>
            <person name="Kollar L.M."/>
            <person name="Olsson S."/>
            <person name="Huttunen S."/>
            <person name="Landis J.B."/>
            <person name="Wickett N.J."/>
            <person name="Johnson M.G."/>
            <person name="Rensing S.A."/>
            <person name="Grimwood J."/>
            <person name="Schmutz J."/>
            <person name="Mcdaniel S.F."/>
        </authorList>
    </citation>
    <scope>NUCLEOTIDE SEQUENCE</scope>
    <source>
        <strain evidence="2">R40</strain>
    </source>
</reference>
<accession>A0A8T0I944</accession>
<feature type="chain" id="PRO_5035945729" description="Secreted protein" evidence="1">
    <location>
        <begin position="21"/>
        <end position="83"/>
    </location>
</feature>
<comment type="caution">
    <text evidence="2">The sequence shown here is derived from an EMBL/GenBank/DDBJ whole genome shotgun (WGS) entry which is preliminary data.</text>
</comment>
<name>A0A8T0I944_CERPU</name>
<evidence type="ECO:0008006" key="4">
    <source>
        <dbReference type="Google" id="ProtNLM"/>
    </source>
</evidence>
<feature type="signal peptide" evidence="1">
    <location>
        <begin position="1"/>
        <end position="20"/>
    </location>
</feature>
<dbReference type="AlphaFoldDB" id="A0A8T0I944"/>
<sequence length="83" mass="9309">MWRRTTTCLMLPGLSTLAWSLPSTSRSNIGSLRSRMISPDHKPSLDNCILLVCSWKATFMYSELEAEINGLKNGNDIGTRIHL</sequence>
<evidence type="ECO:0000313" key="3">
    <source>
        <dbReference type="Proteomes" id="UP000822688"/>
    </source>
</evidence>
<gene>
    <name evidence="2" type="ORF">KC19_4G063900</name>
</gene>
<evidence type="ECO:0000313" key="2">
    <source>
        <dbReference type="EMBL" id="KAG0578973.1"/>
    </source>
</evidence>
<evidence type="ECO:0000256" key="1">
    <source>
        <dbReference type="SAM" id="SignalP"/>
    </source>
</evidence>
<protein>
    <recommendedName>
        <fullName evidence="4">Secreted protein</fullName>
    </recommendedName>
</protein>
<organism evidence="2 3">
    <name type="scientific">Ceratodon purpureus</name>
    <name type="common">Fire moss</name>
    <name type="synonym">Dicranum purpureum</name>
    <dbReference type="NCBI Taxonomy" id="3225"/>
    <lineage>
        <taxon>Eukaryota</taxon>
        <taxon>Viridiplantae</taxon>
        <taxon>Streptophyta</taxon>
        <taxon>Embryophyta</taxon>
        <taxon>Bryophyta</taxon>
        <taxon>Bryophytina</taxon>
        <taxon>Bryopsida</taxon>
        <taxon>Dicranidae</taxon>
        <taxon>Pseudoditrichales</taxon>
        <taxon>Ditrichaceae</taxon>
        <taxon>Ceratodon</taxon>
    </lineage>
</organism>
<proteinExistence type="predicted"/>
<dbReference type="EMBL" id="CM026424">
    <property type="protein sequence ID" value="KAG0578973.1"/>
    <property type="molecule type" value="Genomic_DNA"/>
</dbReference>